<dbReference type="OrthoDB" id="7019976at2"/>
<dbReference type="GO" id="GO:0047355">
    <property type="term" value="F:CDP-glycerol glycerophosphotransferase activity"/>
    <property type="evidence" value="ECO:0007669"/>
    <property type="project" value="InterPro"/>
</dbReference>
<feature type="domain" description="C-methyltransferase" evidence="1">
    <location>
        <begin position="131"/>
        <end position="209"/>
    </location>
</feature>
<dbReference type="AlphaFoldDB" id="W4QJ40"/>
<accession>W4QJ40</accession>
<sequence length="239" mass="27428">MNRADLYICDHMSTLYEFASTGRPVVVLNAPWYRRKVEHGLRFWEFANVGINCDEPNQFISSIEKALEDPLEQKELRKKAVQGVYKYTDGRASERASKALVKFVEANKVHLPSRRQTQVKGYSGINTLLKKQIDTSNSKIIIYGAGDHTTRLLNKLESINVIAVVDKDPSKVGTYINEIPVHSKNMINQLGADVILISSQAYEEEIYEDLIKEFKDLKIYPLYKSNQSFEKEIFLEIYS</sequence>
<evidence type="ECO:0000259" key="1">
    <source>
        <dbReference type="Pfam" id="PF08484"/>
    </source>
</evidence>
<dbReference type="InterPro" id="IPR043148">
    <property type="entry name" value="TagF_C"/>
</dbReference>
<dbReference type="STRING" id="1236971.JCM9152_3659"/>
<evidence type="ECO:0000313" key="2">
    <source>
        <dbReference type="EMBL" id="GAE32140.1"/>
    </source>
</evidence>
<dbReference type="InterPro" id="IPR029063">
    <property type="entry name" value="SAM-dependent_MTases_sf"/>
</dbReference>
<dbReference type="SUPFAM" id="SSF53756">
    <property type="entry name" value="UDP-Glycosyltransferase/glycogen phosphorylase"/>
    <property type="match status" value="1"/>
</dbReference>
<dbReference type="InterPro" id="IPR013691">
    <property type="entry name" value="MeTrfase_14"/>
</dbReference>
<dbReference type="SUPFAM" id="SSF53335">
    <property type="entry name" value="S-adenosyl-L-methionine-dependent methyltransferases"/>
    <property type="match status" value="1"/>
</dbReference>
<proteinExistence type="predicted"/>
<dbReference type="Gene3D" id="3.40.50.12580">
    <property type="match status" value="1"/>
</dbReference>
<dbReference type="Pfam" id="PF08484">
    <property type="entry name" value="Methyltransf_14"/>
    <property type="match status" value="1"/>
</dbReference>
<gene>
    <name evidence="2" type="ORF">JCM9152_3659</name>
</gene>
<protein>
    <submittedName>
        <fullName evidence="2">Glycosyltransferase</fullName>
    </submittedName>
</protein>
<evidence type="ECO:0000313" key="3">
    <source>
        <dbReference type="Proteomes" id="UP000018895"/>
    </source>
</evidence>
<name>W4QJ40_9BACI</name>
<keyword evidence="2" id="KW-0808">Transferase</keyword>
<dbReference type="Pfam" id="PF04464">
    <property type="entry name" value="Glyphos_transf"/>
    <property type="match status" value="1"/>
</dbReference>
<dbReference type="Gene3D" id="3.40.50.720">
    <property type="entry name" value="NAD(P)-binding Rossmann-like Domain"/>
    <property type="match status" value="1"/>
</dbReference>
<organism evidence="2 3">
    <name type="scientific">Halalkalibacter hemicellulosilyticusJCM 9152</name>
    <dbReference type="NCBI Taxonomy" id="1236971"/>
    <lineage>
        <taxon>Bacteria</taxon>
        <taxon>Bacillati</taxon>
        <taxon>Bacillota</taxon>
        <taxon>Bacilli</taxon>
        <taxon>Bacillales</taxon>
        <taxon>Bacillaceae</taxon>
        <taxon>Halalkalibacter</taxon>
    </lineage>
</organism>
<reference evidence="2" key="1">
    <citation type="journal article" date="2014" name="Genome Announc.">
        <title>Draft Genome Sequences of Three Alkaliphilic Bacillus Strains, Bacillus wakoensis JCM 9140T, Bacillus akibai JCM 9157T, and Bacillus hemicellulosilyticus JCM 9152T.</title>
        <authorList>
            <person name="Yuki M."/>
            <person name="Oshima K."/>
            <person name="Suda W."/>
            <person name="Oshida Y."/>
            <person name="Kitamura K."/>
            <person name="Iida T."/>
            <person name="Hattori M."/>
            <person name="Ohkuma M."/>
        </authorList>
    </citation>
    <scope>NUCLEOTIDE SEQUENCE [LARGE SCALE GENOMIC DNA]</scope>
    <source>
        <strain evidence="2">JCM 9152</strain>
    </source>
</reference>
<dbReference type="EMBL" id="BAUU01000029">
    <property type="protein sequence ID" value="GAE32140.1"/>
    <property type="molecule type" value="Genomic_DNA"/>
</dbReference>
<dbReference type="GO" id="GO:0016020">
    <property type="term" value="C:membrane"/>
    <property type="evidence" value="ECO:0007669"/>
    <property type="project" value="InterPro"/>
</dbReference>
<keyword evidence="3" id="KW-1185">Reference proteome</keyword>
<comment type="caution">
    <text evidence="2">The sequence shown here is derived from an EMBL/GenBank/DDBJ whole genome shotgun (WGS) entry which is preliminary data.</text>
</comment>
<dbReference type="InterPro" id="IPR007554">
    <property type="entry name" value="Glycerophosphate_synth"/>
</dbReference>
<dbReference type="Proteomes" id="UP000018895">
    <property type="component" value="Unassembled WGS sequence"/>
</dbReference>